<dbReference type="InterPro" id="IPR011990">
    <property type="entry name" value="TPR-like_helical_dom_sf"/>
</dbReference>
<feature type="repeat" description="TPR" evidence="4">
    <location>
        <begin position="312"/>
        <end position="345"/>
    </location>
</feature>
<protein>
    <recommendedName>
        <fullName evidence="7">Bardet-Biedl syndrome 4</fullName>
    </recommendedName>
</protein>
<name>A0A8D3CNA0_SCOMX</name>
<dbReference type="InterPro" id="IPR019734">
    <property type="entry name" value="TPR_rpt"/>
</dbReference>
<dbReference type="SUPFAM" id="SSF48452">
    <property type="entry name" value="TPR-like"/>
    <property type="match status" value="1"/>
</dbReference>
<dbReference type="Gene3D" id="1.25.40.10">
    <property type="entry name" value="Tetratricopeptide repeat domain"/>
    <property type="match status" value="3"/>
</dbReference>
<evidence type="ECO:0000256" key="1">
    <source>
        <dbReference type="ARBA" id="ARBA00022737"/>
    </source>
</evidence>
<dbReference type="GO" id="GO:0061512">
    <property type="term" value="P:protein localization to cilium"/>
    <property type="evidence" value="ECO:0007669"/>
    <property type="project" value="TreeGrafter"/>
</dbReference>
<dbReference type="PANTHER" id="PTHR44186:SF1">
    <property type="entry name" value="BARDET-BIEDL SYNDROME 4 PROTEIN"/>
    <property type="match status" value="1"/>
</dbReference>
<feature type="repeat" description="TPR" evidence="4">
    <location>
        <begin position="278"/>
        <end position="311"/>
    </location>
</feature>
<reference evidence="5" key="2">
    <citation type="submission" date="2025-08" db="UniProtKB">
        <authorList>
            <consortium name="Ensembl"/>
        </authorList>
    </citation>
    <scope>IDENTIFICATION</scope>
</reference>
<evidence type="ECO:0000256" key="2">
    <source>
        <dbReference type="ARBA" id="ARBA00022803"/>
    </source>
</evidence>
<evidence type="ECO:0000256" key="4">
    <source>
        <dbReference type="PROSITE-ProRule" id="PRU00339"/>
    </source>
</evidence>
<dbReference type="Proteomes" id="UP000694558">
    <property type="component" value="Chromosome 5"/>
</dbReference>
<keyword evidence="2 4" id="KW-0802">TPR repeat</keyword>
<evidence type="ECO:0000313" key="5">
    <source>
        <dbReference type="Ensembl" id="ENSSMAP00000048758.1"/>
    </source>
</evidence>
<organism evidence="5 6">
    <name type="scientific">Scophthalmus maximus</name>
    <name type="common">Turbot</name>
    <name type="synonym">Psetta maxima</name>
    <dbReference type="NCBI Taxonomy" id="52904"/>
    <lineage>
        <taxon>Eukaryota</taxon>
        <taxon>Metazoa</taxon>
        <taxon>Chordata</taxon>
        <taxon>Craniata</taxon>
        <taxon>Vertebrata</taxon>
        <taxon>Euteleostomi</taxon>
        <taxon>Actinopterygii</taxon>
        <taxon>Neopterygii</taxon>
        <taxon>Teleostei</taxon>
        <taxon>Neoteleostei</taxon>
        <taxon>Acanthomorphata</taxon>
        <taxon>Carangaria</taxon>
        <taxon>Pleuronectiformes</taxon>
        <taxon>Pleuronectoidei</taxon>
        <taxon>Scophthalmidae</taxon>
        <taxon>Scophthalmus</taxon>
    </lineage>
</organism>
<dbReference type="FunFam" id="1.25.40.10:FF:000265">
    <property type="entry name" value="Bardet-Biedl syndrome 4 (Human)"/>
    <property type="match status" value="1"/>
</dbReference>
<dbReference type="GO" id="GO:0036064">
    <property type="term" value="C:ciliary basal body"/>
    <property type="evidence" value="ECO:0007669"/>
    <property type="project" value="TreeGrafter"/>
</dbReference>
<accession>A0A8D3CNA0</accession>
<evidence type="ECO:0000313" key="6">
    <source>
        <dbReference type="Proteomes" id="UP000694558"/>
    </source>
</evidence>
<evidence type="ECO:0008006" key="7">
    <source>
        <dbReference type="Google" id="ProtNLM"/>
    </source>
</evidence>
<gene>
    <name evidence="5" type="primary">bbs4</name>
</gene>
<keyword evidence="1" id="KW-0677">Repeat</keyword>
<dbReference type="AlphaFoldDB" id="A0A8D3CNA0"/>
<evidence type="ECO:0000256" key="3">
    <source>
        <dbReference type="ARBA" id="ARBA00023778"/>
    </source>
</evidence>
<sequence length="513" mass="58108">SQRVCRFDLNESSGFRFKRVTSMLTLPIVERRNWLIHQHYILKDYETCKANIKEQLQETNGMCEYAIYVQALILRLEGKIQQSLELFQSCAILNPSSADNLKQVARSLFLLGRHKAAIEFYHEAARLNEKDWVREKKHSPTEFLLCLWFGRGKFSGSLCDIFSSPHSEFRYSPENTDLLTTLGLLFLQLGKYQKAFEHLGNALTFDPNNYKAILAAGSMMQTHGDFDVAMNKYRVAACAVPESPPLWNNIGMCFFGKKKYVAAISCLKRANYLSPFDWKVLYNLGLVHLTMQQYASAFHFLSAAINLHPRMGELYMLLAVALTNLEDVENATRAYEQAVTLDESNPLVNLNFAIFLYNHGEKKGALDQYQEMERKVNLLRDSSSNFEFDLELMDMAQKMGAALQVAESLVWTIPGKDSKSKPSSAAATKPPGAALGTNQALGQAMSSAASYNKNIQLPTGTNYQYGLLCVKLSIKCVGDVYTRRKKKRGKHLSEVCFEYRFRNEVENPCGEVQ</sequence>
<dbReference type="PROSITE" id="PS50005">
    <property type="entry name" value="TPR"/>
    <property type="match status" value="4"/>
</dbReference>
<dbReference type="SMART" id="SM00028">
    <property type="entry name" value="TPR"/>
    <property type="match status" value="6"/>
</dbReference>
<dbReference type="GeneTree" id="ENSGT00940000158166"/>
<comment type="similarity">
    <text evidence="3">Belongs to the BBS4 family.</text>
</comment>
<dbReference type="Pfam" id="PF13181">
    <property type="entry name" value="TPR_8"/>
    <property type="match status" value="3"/>
</dbReference>
<dbReference type="Ensembl" id="ENSSMAT00000075177.1">
    <property type="protein sequence ID" value="ENSSMAP00000048758.1"/>
    <property type="gene ID" value="ENSSMAG00000010162.2"/>
</dbReference>
<proteinExistence type="inferred from homology"/>
<dbReference type="PROSITE" id="PS50293">
    <property type="entry name" value="TPR_REGION"/>
    <property type="match status" value="1"/>
</dbReference>
<dbReference type="PANTHER" id="PTHR44186">
    <property type="match status" value="1"/>
</dbReference>
<reference evidence="5" key="1">
    <citation type="submission" date="2023-05" db="EMBL/GenBank/DDBJ databases">
        <title>High-quality long-read genome of Scophthalmus maximus.</title>
        <authorList>
            <person name="Lien S."/>
            <person name="Martinez P."/>
        </authorList>
    </citation>
    <scope>NUCLEOTIDE SEQUENCE [LARGE SCALE GENOMIC DNA]</scope>
</reference>
<feature type="repeat" description="TPR" evidence="4">
    <location>
        <begin position="98"/>
        <end position="131"/>
    </location>
</feature>
<dbReference type="GO" id="GO:0060271">
    <property type="term" value="P:cilium assembly"/>
    <property type="evidence" value="ECO:0007669"/>
    <property type="project" value="TreeGrafter"/>
</dbReference>
<feature type="repeat" description="TPR" evidence="4">
    <location>
        <begin position="176"/>
        <end position="209"/>
    </location>
</feature>